<dbReference type="PANTHER" id="PTHR44757:SF2">
    <property type="entry name" value="BIOFILM ARCHITECTURE MAINTENANCE PROTEIN MBAA"/>
    <property type="match status" value="1"/>
</dbReference>
<protein>
    <submittedName>
        <fullName evidence="3">PAS domain-containing protein</fullName>
    </submittedName>
</protein>
<name>A0A9X4QVP6_9BACL</name>
<dbReference type="NCBIfam" id="TIGR00229">
    <property type="entry name" value="sensory_box"/>
    <property type="match status" value="2"/>
</dbReference>
<dbReference type="InterPro" id="IPR052155">
    <property type="entry name" value="Biofilm_reg_signaling"/>
</dbReference>
<dbReference type="PROSITE" id="PS50112">
    <property type="entry name" value="PAS"/>
    <property type="match status" value="2"/>
</dbReference>
<dbReference type="SMART" id="SM00091">
    <property type="entry name" value="PAS"/>
    <property type="match status" value="2"/>
</dbReference>
<evidence type="ECO:0000313" key="3">
    <source>
        <dbReference type="EMBL" id="MDG0812683.1"/>
    </source>
</evidence>
<dbReference type="RefSeq" id="WP_277536121.1">
    <property type="nucleotide sequence ID" value="NZ_JAPDIA010000008.1"/>
</dbReference>
<organism evidence="3 4">
    <name type="scientific">Cohnella rhizosphaerae</name>
    <dbReference type="NCBI Taxonomy" id="1457232"/>
    <lineage>
        <taxon>Bacteria</taxon>
        <taxon>Bacillati</taxon>
        <taxon>Bacillota</taxon>
        <taxon>Bacilli</taxon>
        <taxon>Bacillales</taxon>
        <taxon>Paenibacillaceae</taxon>
        <taxon>Cohnella</taxon>
    </lineage>
</organism>
<dbReference type="SMART" id="SM00086">
    <property type="entry name" value="PAC"/>
    <property type="match status" value="2"/>
</dbReference>
<dbReference type="PANTHER" id="PTHR44757">
    <property type="entry name" value="DIGUANYLATE CYCLASE DGCP"/>
    <property type="match status" value="1"/>
</dbReference>
<reference evidence="3" key="1">
    <citation type="submission" date="2022-10" db="EMBL/GenBank/DDBJ databases">
        <title>Comparative genomic analysis of Cohnella hashimotonis sp. nov., isolated from the International Space Station.</title>
        <authorList>
            <person name="Simpson A."/>
            <person name="Venkateswaran K."/>
        </authorList>
    </citation>
    <scope>NUCLEOTIDE SEQUENCE</scope>
    <source>
        <strain evidence="3">DSM 28161</strain>
    </source>
</reference>
<dbReference type="InterPro" id="IPR013655">
    <property type="entry name" value="PAS_fold_3"/>
</dbReference>
<keyword evidence="4" id="KW-1185">Reference proteome</keyword>
<dbReference type="CDD" id="cd00130">
    <property type="entry name" value="PAS"/>
    <property type="match status" value="2"/>
</dbReference>
<dbReference type="SUPFAM" id="SSF55785">
    <property type="entry name" value="PYP-like sensor domain (PAS domain)"/>
    <property type="match status" value="2"/>
</dbReference>
<dbReference type="InterPro" id="IPR013767">
    <property type="entry name" value="PAS_fold"/>
</dbReference>
<dbReference type="EMBL" id="JAPDIA010000008">
    <property type="protein sequence ID" value="MDG0812683.1"/>
    <property type="molecule type" value="Genomic_DNA"/>
</dbReference>
<feature type="domain" description="PAC" evidence="2">
    <location>
        <begin position="176"/>
        <end position="227"/>
    </location>
</feature>
<gene>
    <name evidence="3" type="ORF">OMP40_27680</name>
</gene>
<dbReference type="AlphaFoldDB" id="A0A9X4QVP6"/>
<feature type="domain" description="PAS" evidence="1">
    <location>
        <begin position="9"/>
        <end position="62"/>
    </location>
</feature>
<dbReference type="InterPro" id="IPR000700">
    <property type="entry name" value="PAS-assoc_C"/>
</dbReference>
<evidence type="ECO:0000313" key="4">
    <source>
        <dbReference type="Proteomes" id="UP001153404"/>
    </source>
</evidence>
<dbReference type="InterPro" id="IPR000014">
    <property type="entry name" value="PAS"/>
</dbReference>
<dbReference type="GO" id="GO:0006355">
    <property type="term" value="P:regulation of DNA-templated transcription"/>
    <property type="evidence" value="ECO:0007669"/>
    <property type="project" value="InterPro"/>
</dbReference>
<dbReference type="InterPro" id="IPR001610">
    <property type="entry name" value="PAC"/>
</dbReference>
<dbReference type="Pfam" id="PF08447">
    <property type="entry name" value="PAS_3"/>
    <property type="match status" value="1"/>
</dbReference>
<accession>A0A9X4QVP6</accession>
<dbReference type="InterPro" id="IPR035965">
    <property type="entry name" value="PAS-like_dom_sf"/>
</dbReference>
<evidence type="ECO:0000259" key="2">
    <source>
        <dbReference type="PROSITE" id="PS50113"/>
    </source>
</evidence>
<dbReference type="Proteomes" id="UP001153404">
    <property type="component" value="Unassembled WGS sequence"/>
</dbReference>
<proteinExistence type="predicted"/>
<comment type="caution">
    <text evidence="3">The sequence shown here is derived from an EMBL/GenBank/DDBJ whole genome shotgun (WGS) entry which is preliminary data.</text>
</comment>
<dbReference type="Gene3D" id="3.30.450.20">
    <property type="entry name" value="PAS domain"/>
    <property type="match status" value="2"/>
</dbReference>
<dbReference type="PROSITE" id="PS50113">
    <property type="entry name" value="PAC"/>
    <property type="match status" value="1"/>
</dbReference>
<dbReference type="Pfam" id="PF00989">
    <property type="entry name" value="PAS"/>
    <property type="match status" value="1"/>
</dbReference>
<evidence type="ECO:0000259" key="1">
    <source>
        <dbReference type="PROSITE" id="PS50112"/>
    </source>
</evidence>
<sequence length="227" mass="25510">MLQNDVLLSQGLFQHYFEDHPDGLLVVDPDGRIQQVNAALLSMLGFVREETLQMPLDRYIEPAGAVPFADGRMTASKLECSARHSQGHELEIRLSCVPLRSGDRQAGWLITLEKLERPQNIVSVFSADGVFTYISPSVTALLGYLPEEVIGKPAAAFNHPDEIRRLVEFRGLSYIHRESVRFIGRVRHKNGEYRLYETTSDYVRDEAGEIVQTICVGRDITGIKPAE</sequence>
<feature type="domain" description="PAS" evidence="1">
    <location>
        <begin position="115"/>
        <end position="179"/>
    </location>
</feature>